<dbReference type="CDD" id="cd01347">
    <property type="entry name" value="ligand_gated_channel"/>
    <property type="match status" value="1"/>
</dbReference>
<keyword evidence="6 11" id="KW-0798">TonB box</keyword>
<evidence type="ECO:0000256" key="6">
    <source>
        <dbReference type="ARBA" id="ARBA00023077"/>
    </source>
</evidence>
<evidence type="ECO:0000256" key="4">
    <source>
        <dbReference type="ARBA" id="ARBA00022692"/>
    </source>
</evidence>
<dbReference type="PANTHER" id="PTHR30069:SF29">
    <property type="entry name" value="HEMOGLOBIN AND HEMOGLOBIN-HAPTOGLOBIN-BINDING PROTEIN 1-RELATED"/>
    <property type="match status" value="1"/>
</dbReference>
<evidence type="ECO:0000256" key="3">
    <source>
        <dbReference type="ARBA" id="ARBA00022452"/>
    </source>
</evidence>
<dbReference type="InterPro" id="IPR000531">
    <property type="entry name" value="Beta-barrel_TonB"/>
</dbReference>
<sequence>MIHRRMSRAALAAGVAALAFAPVPVQAQSAQNLGTMVISANRTETEANKVGSSVTVITAEEIEKRQAATLEDVLEDVPGLYVYSNGNAQNNTRFKLRGFDSGRVLVLVDGVKIDNQASQMYDRPYNHLQAADIERVEVLRGNQSSLYGSDAIGGVISITTKSGRNSSKILEGVATAEVGSFVTRRGSVSAWGRYGDVYYKAAGAGLATHGDDNRPMVDPDEADGSRSVNYDFKVGVDALKDVGILDLLNVEATYNTMRGDAEYDSATSGMAGNPATADTEGFLHQETDTARIQVNAKMFDGRLDNTFSASRMDAYVVARSDRYSGSANRYWGDLEKYEYQGILRPFDGHSLVFGADQERDHFRTKASSSQNAALVNSSVFGDYAVDVTDNLTLSAGLRRYSHDTFGETTTYRTTASYRVPETGTRLHGSYGTGFKAPTLVQALYNRETAVANGFDETLNPEESRGYDVGVEQSLLGDRLVTDVTFFNNRMTDAIESRGPSGNRYYVNIGSVRNMGFETSADFDVTDEVRLSGTYTYTQSRDNATGLQIDQTPVHQGAMRVAYAPKAVEGFDTWMRMRAAGKSFDTPSTKIGRKEVGGYATFDLGADYEIDKSFSVYGRVENLLDKTYGQMYGFENAGFGAYTGVRAKF</sequence>
<dbReference type="InterPro" id="IPR036942">
    <property type="entry name" value="Beta-barrel_TonB_sf"/>
</dbReference>
<keyword evidence="3 10" id="KW-1134">Transmembrane beta strand</keyword>
<comment type="subcellular location">
    <subcellularLocation>
        <location evidence="1 10">Cell outer membrane</location>
        <topology evidence="1 10">Multi-pass membrane protein</topology>
    </subcellularLocation>
</comment>
<feature type="domain" description="TonB-dependent receptor plug" evidence="14">
    <location>
        <begin position="48"/>
        <end position="155"/>
    </location>
</feature>
<evidence type="ECO:0000259" key="14">
    <source>
        <dbReference type="Pfam" id="PF07715"/>
    </source>
</evidence>
<feature type="chain" id="PRO_5012510314" evidence="12">
    <location>
        <begin position="28"/>
        <end position="648"/>
    </location>
</feature>
<organism evidence="15">
    <name type="scientific">uncultured Alphaproteobacteria bacterium</name>
    <dbReference type="NCBI Taxonomy" id="91750"/>
    <lineage>
        <taxon>Bacteria</taxon>
        <taxon>Pseudomonadati</taxon>
        <taxon>Pseudomonadota</taxon>
        <taxon>Alphaproteobacteria</taxon>
        <taxon>environmental samples</taxon>
    </lineage>
</organism>
<dbReference type="SUPFAM" id="SSF56935">
    <property type="entry name" value="Porins"/>
    <property type="match status" value="1"/>
</dbReference>
<keyword evidence="2 10" id="KW-0813">Transport</keyword>
<gene>
    <name evidence="15" type="ORF">KL86APRO_10356</name>
</gene>
<evidence type="ECO:0000256" key="1">
    <source>
        <dbReference type="ARBA" id="ARBA00004571"/>
    </source>
</evidence>
<proteinExistence type="inferred from homology"/>
<dbReference type="PANTHER" id="PTHR30069">
    <property type="entry name" value="TONB-DEPENDENT OUTER MEMBRANE RECEPTOR"/>
    <property type="match status" value="1"/>
</dbReference>
<evidence type="ECO:0000313" key="15">
    <source>
        <dbReference type="EMBL" id="SBV93215.1"/>
    </source>
</evidence>
<evidence type="ECO:0000256" key="7">
    <source>
        <dbReference type="ARBA" id="ARBA00023136"/>
    </source>
</evidence>
<evidence type="ECO:0000256" key="11">
    <source>
        <dbReference type="RuleBase" id="RU003357"/>
    </source>
</evidence>
<keyword evidence="5 12" id="KW-0732">Signal</keyword>
<accession>A0A212J1Y9</accession>
<keyword evidence="8 15" id="KW-0675">Receptor</keyword>
<evidence type="ECO:0000256" key="9">
    <source>
        <dbReference type="ARBA" id="ARBA00023237"/>
    </source>
</evidence>
<evidence type="ECO:0000256" key="8">
    <source>
        <dbReference type="ARBA" id="ARBA00023170"/>
    </source>
</evidence>
<dbReference type="InterPro" id="IPR039426">
    <property type="entry name" value="TonB-dep_rcpt-like"/>
</dbReference>
<evidence type="ECO:0000256" key="10">
    <source>
        <dbReference type="PROSITE-ProRule" id="PRU01360"/>
    </source>
</evidence>
<evidence type="ECO:0000256" key="5">
    <source>
        <dbReference type="ARBA" id="ARBA00022729"/>
    </source>
</evidence>
<keyword evidence="7 10" id="KW-0472">Membrane</keyword>
<dbReference type="GO" id="GO:0009279">
    <property type="term" value="C:cell outer membrane"/>
    <property type="evidence" value="ECO:0007669"/>
    <property type="project" value="UniProtKB-SubCell"/>
</dbReference>
<comment type="similarity">
    <text evidence="10 11">Belongs to the TonB-dependent receptor family.</text>
</comment>
<dbReference type="Gene3D" id="2.170.130.10">
    <property type="entry name" value="TonB-dependent receptor, plug domain"/>
    <property type="match status" value="1"/>
</dbReference>
<dbReference type="Pfam" id="PF07715">
    <property type="entry name" value="Plug"/>
    <property type="match status" value="1"/>
</dbReference>
<dbReference type="AlphaFoldDB" id="A0A212J1Y9"/>
<evidence type="ECO:0000259" key="13">
    <source>
        <dbReference type="Pfam" id="PF00593"/>
    </source>
</evidence>
<feature type="domain" description="TonB-dependent receptor-like beta-barrel" evidence="13">
    <location>
        <begin position="244"/>
        <end position="622"/>
    </location>
</feature>
<keyword evidence="4 10" id="KW-0812">Transmembrane</keyword>
<dbReference type="Gene3D" id="2.40.170.20">
    <property type="entry name" value="TonB-dependent receptor, beta-barrel domain"/>
    <property type="match status" value="1"/>
</dbReference>
<feature type="signal peptide" evidence="12">
    <location>
        <begin position="1"/>
        <end position="27"/>
    </location>
</feature>
<dbReference type="InterPro" id="IPR037066">
    <property type="entry name" value="Plug_dom_sf"/>
</dbReference>
<evidence type="ECO:0000256" key="12">
    <source>
        <dbReference type="SAM" id="SignalP"/>
    </source>
</evidence>
<protein>
    <submittedName>
        <fullName evidence="15">Putative TonB-dependent receptor, plug</fullName>
    </submittedName>
</protein>
<keyword evidence="9 10" id="KW-0998">Cell outer membrane</keyword>
<dbReference type="GO" id="GO:0044718">
    <property type="term" value="P:siderophore transmembrane transport"/>
    <property type="evidence" value="ECO:0007669"/>
    <property type="project" value="TreeGrafter"/>
</dbReference>
<evidence type="ECO:0000256" key="2">
    <source>
        <dbReference type="ARBA" id="ARBA00022448"/>
    </source>
</evidence>
<name>A0A212J1Y9_9PROT</name>
<dbReference type="PROSITE" id="PS52016">
    <property type="entry name" value="TONB_DEPENDENT_REC_3"/>
    <property type="match status" value="1"/>
</dbReference>
<dbReference type="EMBL" id="FLUO01000001">
    <property type="protein sequence ID" value="SBV93215.1"/>
    <property type="molecule type" value="Genomic_DNA"/>
</dbReference>
<dbReference type="InterPro" id="IPR012910">
    <property type="entry name" value="Plug_dom"/>
</dbReference>
<dbReference type="GO" id="GO:0015344">
    <property type="term" value="F:siderophore uptake transmembrane transporter activity"/>
    <property type="evidence" value="ECO:0007669"/>
    <property type="project" value="TreeGrafter"/>
</dbReference>
<reference evidence="15" key="1">
    <citation type="submission" date="2016-04" db="EMBL/GenBank/DDBJ databases">
        <authorList>
            <person name="Evans L.H."/>
            <person name="Alamgir A."/>
            <person name="Owens N."/>
            <person name="Weber N.D."/>
            <person name="Virtaneva K."/>
            <person name="Barbian K."/>
            <person name="Babar A."/>
            <person name="Rosenke K."/>
        </authorList>
    </citation>
    <scope>NUCLEOTIDE SEQUENCE</scope>
    <source>
        <strain evidence="15">86</strain>
    </source>
</reference>
<dbReference type="Pfam" id="PF00593">
    <property type="entry name" value="TonB_dep_Rec_b-barrel"/>
    <property type="match status" value="1"/>
</dbReference>